<keyword evidence="3" id="KW-1185">Reference proteome</keyword>
<organism evidence="2 3">
    <name type="scientific">Eumeta variegata</name>
    <name type="common">Bagworm moth</name>
    <name type="synonym">Eumeta japonica</name>
    <dbReference type="NCBI Taxonomy" id="151549"/>
    <lineage>
        <taxon>Eukaryota</taxon>
        <taxon>Metazoa</taxon>
        <taxon>Ecdysozoa</taxon>
        <taxon>Arthropoda</taxon>
        <taxon>Hexapoda</taxon>
        <taxon>Insecta</taxon>
        <taxon>Pterygota</taxon>
        <taxon>Neoptera</taxon>
        <taxon>Endopterygota</taxon>
        <taxon>Lepidoptera</taxon>
        <taxon>Glossata</taxon>
        <taxon>Ditrysia</taxon>
        <taxon>Tineoidea</taxon>
        <taxon>Psychidae</taxon>
        <taxon>Oiketicinae</taxon>
        <taxon>Eumeta</taxon>
    </lineage>
</organism>
<evidence type="ECO:0000256" key="1">
    <source>
        <dbReference type="SAM" id="MobiDB-lite"/>
    </source>
</evidence>
<dbReference type="AlphaFoldDB" id="A0A4C1XDS1"/>
<feature type="compositionally biased region" description="Polar residues" evidence="1">
    <location>
        <begin position="65"/>
        <end position="77"/>
    </location>
</feature>
<feature type="region of interest" description="Disordered" evidence="1">
    <location>
        <begin position="65"/>
        <end position="97"/>
    </location>
</feature>
<dbReference type="Proteomes" id="UP000299102">
    <property type="component" value="Unassembled WGS sequence"/>
</dbReference>
<reference evidence="2 3" key="1">
    <citation type="journal article" date="2019" name="Commun. Biol.">
        <title>The bagworm genome reveals a unique fibroin gene that provides high tensile strength.</title>
        <authorList>
            <person name="Kono N."/>
            <person name="Nakamura H."/>
            <person name="Ohtoshi R."/>
            <person name="Tomita M."/>
            <person name="Numata K."/>
            <person name="Arakawa K."/>
        </authorList>
    </citation>
    <scope>NUCLEOTIDE SEQUENCE [LARGE SCALE GENOMIC DNA]</scope>
</reference>
<evidence type="ECO:0000313" key="2">
    <source>
        <dbReference type="EMBL" id="GBP61250.1"/>
    </source>
</evidence>
<gene>
    <name evidence="2" type="ORF">EVAR_45270_1</name>
</gene>
<sequence length="240" mass="26868">MSRIENYRGVVRFRDEQKVCYDVEARQRGIQLSAHIRSRQISKPTGYRIRSIIVLKAPLSIKTASGSGRLSCANSATGGRRRGDRAGPSADKKRHEPCSRSWRCGAAGGSPARRVRGKCYILSRLTPGWEVGFSSPAKRSHPRLYLTLPVTETVPQEIRALCAAITSSYKLQIVLFTSRELRQFNPRRQSVNFLLSFRICYVTMSKKLPSSILAVSVRGVGQTAFLQMFLAFGVTYIVLR</sequence>
<proteinExistence type="predicted"/>
<evidence type="ECO:0000313" key="3">
    <source>
        <dbReference type="Proteomes" id="UP000299102"/>
    </source>
</evidence>
<protein>
    <submittedName>
        <fullName evidence="2">Uncharacterized protein</fullName>
    </submittedName>
</protein>
<accession>A0A4C1XDS1</accession>
<dbReference type="EMBL" id="BGZK01000808">
    <property type="protein sequence ID" value="GBP61250.1"/>
    <property type="molecule type" value="Genomic_DNA"/>
</dbReference>
<name>A0A4C1XDS1_EUMVA</name>
<comment type="caution">
    <text evidence="2">The sequence shown here is derived from an EMBL/GenBank/DDBJ whole genome shotgun (WGS) entry which is preliminary data.</text>
</comment>